<keyword evidence="8" id="KW-1185">Reference proteome</keyword>
<keyword evidence="3" id="KW-0677">Repeat</keyword>
<evidence type="ECO:0000313" key="7">
    <source>
        <dbReference type="EMBL" id="KAG8552244.1"/>
    </source>
</evidence>
<evidence type="ECO:0000256" key="6">
    <source>
        <dbReference type="SAM" id="MobiDB-lite"/>
    </source>
</evidence>
<feature type="region of interest" description="Disordered" evidence="6">
    <location>
        <begin position="75"/>
        <end position="106"/>
    </location>
</feature>
<reference evidence="7" key="1">
    <citation type="thesis" date="2020" institute="ProQuest LLC" country="789 East Eisenhower Parkway, Ann Arbor, MI, USA">
        <title>Comparative Genomics and Chromosome Evolution.</title>
        <authorList>
            <person name="Mudd A.B."/>
        </authorList>
    </citation>
    <scope>NUCLEOTIDE SEQUENCE</scope>
    <source>
        <strain evidence="7">237g6f4</strain>
        <tissue evidence="7">Blood</tissue>
    </source>
</reference>
<dbReference type="PANTHER" id="PTHR12546:SF37">
    <property type="entry name" value="FER-1-LIKE 6 (C. ELEGANS)"/>
    <property type="match status" value="1"/>
</dbReference>
<accession>A0AAV6ZSS2</accession>
<comment type="subcellular location">
    <subcellularLocation>
        <location evidence="1">Membrane</location>
    </subcellularLocation>
</comment>
<feature type="compositionally biased region" description="Basic and acidic residues" evidence="6">
    <location>
        <begin position="75"/>
        <end position="100"/>
    </location>
</feature>
<evidence type="ECO:0000256" key="1">
    <source>
        <dbReference type="ARBA" id="ARBA00004370"/>
    </source>
</evidence>
<keyword evidence="4" id="KW-1133">Transmembrane helix</keyword>
<comment type="caution">
    <text evidence="7">The sequence shown here is derived from an EMBL/GenBank/DDBJ whole genome shotgun (WGS) entry which is preliminary data.</text>
</comment>
<keyword evidence="2" id="KW-0812">Transmembrane</keyword>
<protein>
    <submittedName>
        <fullName evidence="7">Uncharacterized protein</fullName>
    </submittedName>
</protein>
<name>A0AAV6ZSS2_ENGPU</name>
<gene>
    <name evidence="7" type="ORF">GDO81_004449</name>
</gene>
<evidence type="ECO:0000313" key="8">
    <source>
        <dbReference type="Proteomes" id="UP000824782"/>
    </source>
</evidence>
<evidence type="ECO:0000256" key="3">
    <source>
        <dbReference type="ARBA" id="ARBA00022737"/>
    </source>
</evidence>
<dbReference type="PANTHER" id="PTHR12546">
    <property type="entry name" value="FER-1-LIKE"/>
    <property type="match status" value="1"/>
</dbReference>
<organism evidence="7 8">
    <name type="scientific">Engystomops pustulosus</name>
    <name type="common">Tungara frog</name>
    <name type="synonym">Physalaemus pustulosus</name>
    <dbReference type="NCBI Taxonomy" id="76066"/>
    <lineage>
        <taxon>Eukaryota</taxon>
        <taxon>Metazoa</taxon>
        <taxon>Chordata</taxon>
        <taxon>Craniata</taxon>
        <taxon>Vertebrata</taxon>
        <taxon>Euteleostomi</taxon>
        <taxon>Amphibia</taxon>
        <taxon>Batrachia</taxon>
        <taxon>Anura</taxon>
        <taxon>Neobatrachia</taxon>
        <taxon>Hyloidea</taxon>
        <taxon>Leptodactylidae</taxon>
        <taxon>Leiuperinae</taxon>
        <taxon>Engystomops</taxon>
    </lineage>
</organism>
<proteinExistence type="predicted"/>
<dbReference type="GO" id="GO:0016020">
    <property type="term" value="C:membrane"/>
    <property type="evidence" value="ECO:0007669"/>
    <property type="project" value="UniProtKB-SubCell"/>
</dbReference>
<sequence>GFLPTFGPAWINLYGSPRNTTLMEDHQELNEGHGEGVSFRGRILIEIAVEILSGGAHESKFSKIIKDIKIPLKDSKSSKGSGKEKGEKGAEEAKDAKAGADKTNSTQVEVEPFDVPPEIHEEQFEDFLLFGSFFEATLIDRKIGDKPISFEVTVGNYGNVLDGVSPHASKKKTSDAGDGESAPLLHTEEADGAHDISMSYRSMTTAEKPLITEGNRNYYFLPFYEKKPCVYLKSTWGDQTFRLYMSNKLQKMTDHLVSDCIM</sequence>
<evidence type="ECO:0000256" key="5">
    <source>
        <dbReference type="ARBA" id="ARBA00023136"/>
    </source>
</evidence>
<dbReference type="AlphaFoldDB" id="A0AAV6ZSS2"/>
<keyword evidence="5" id="KW-0472">Membrane</keyword>
<dbReference type="GO" id="GO:0007009">
    <property type="term" value="P:plasma membrane organization"/>
    <property type="evidence" value="ECO:0007669"/>
    <property type="project" value="TreeGrafter"/>
</dbReference>
<dbReference type="EMBL" id="WNYA01000011">
    <property type="protein sequence ID" value="KAG8552244.1"/>
    <property type="molecule type" value="Genomic_DNA"/>
</dbReference>
<feature type="non-terminal residue" evidence="7">
    <location>
        <position position="1"/>
    </location>
</feature>
<evidence type="ECO:0000256" key="2">
    <source>
        <dbReference type="ARBA" id="ARBA00022692"/>
    </source>
</evidence>
<dbReference type="Proteomes" id="UP000824782">
    <property type="component" value="Unassembled WGS sequence"/>
</dbReference>
<evidence type="ECO:0000256" key="4">
    <source>
        <dbReference type="ARBA" id="ARBA00022989"/>
    </source>
</evidence>
<dbReference type="InterPro" id="IPR037721">
    <property type="entry name" value="Ferlin"/>
</dbReference>